<feature type="coiled-coil region" evidence="4">
    <location>
        <begin position="306"/>
        <end position="340"/>
    </location>
</feature>
<evidence type="ECO:0000259" key="7">
    <source>
        <dbReference type="PROSITE" id="PS50885"/>
    </source>
</evidence>
<evidence type="ECO:0000256" key="1">
    <source>
        <dbReference type="ARBA" id="ARBA00023224"/>
    </source>
</evidence>
<evidence type="ECO:0000256" key="3">
    <source>
        <dbReference type="PROSITE-ProRule" id="PRU00284"/>
    </source>
</evidence>
<dbReference type="PANTHER" id="PTHR32089:SF112">
    <property type="entry name" value="LYSOZYME-LIKE PROTEIN-RELATED"/>
    <property type="match status" value="1"/>
</dbReference>
<dbReference type="Pfam" id="PF00672">
    <property type="entry name" value="HAMP"/>
    <property type="match status" value="1"/>
</dbReference>
<accession>A0ABQ5N4B3</accession>
<keyword evidence="5" id="KW-0472">Membrane</keyword>
<feature type="domain" description="HAMP" evidence="7">
    <location>
        <begin position="206"/>
        <end position="258"/>
    </location>
</feature>
<dbReference type="CDD" id="cd06225">
    <property type="entry name" value="HAMP"/>
    <property type="match status" value="1"/>
</dbReference>
<proteinExistence type="inferred from homology"/>
<organism evidence="8 9">
    <name type="scientific">Clostridium omnivorum</name>
    <dbReference type="NCBI Taxonomy" id="1604902"/>
    <lineage>
        <taxon>Bacteria</taxon>
        <taxon>Bacillati</taxon>
        <taxon>Bacillota</taxon>
        <taxon>Clostridia</taxon>
        <taxon>Eubacteriales</taxon>
        <taxon>Clostridiaceae</taxon>
        <taxon>Clostridium</taxon>
    </lineage>
</organism>
<feature type="transmembrane region" description="Helical" evidence="5">
    <location>
        <begin position="12"/>
        <end position="31"/>
    </location>
</feature>
<feature type="transmembrane region" description="Helical" evidence="5">
    <location>
        <begin position="183"/>
        <end position="204"/>
    </location>
</feature>
<dbReference type="PROSITE" id="PS50885">
    <property type="entry name" value="HAMP"/>
    <property type="match status" value="1"/>
</dbReference>
<dbReference type="Gene3D" id="1.10.287.950">
    <property type="entry name" value="Methyl-accepting chemotaxis protein"/>
    <property type="match status" value="1"/>
</dbReference>
<dbReference type="SUPFAM" id="SSF103190">
    <property type="entry name" value="Sensory domain-like"/>
    <property type="match status" value="1"/>
</dbReference>
<keyword evidence="1 3" id="KW-0807">Transducer</keyword>
<dbReference type="PROSITE" id="PS50111">
    <property type="entry name" value="CHEMOTAXIS_TRANSDUC_2"/>
    <property type="match status" value="1"/>
</dbReference>
<dbReference type="PANTHER" id="PTHR32089">
    <property type="entry name" value="METHYL-ACCEPTING CHEMOTAXIS PROTEIN MCPB"/>
    <property type="match status" value="1"/>
</dbReference>
<dbReference type="SUPFAM" id="SSF58104">
    <property type="entry name" value="Methyl-accepting chemotaxis protein (MCP) signaling domain"/>
    <property type="match status" value="1"/>
</dbReference>
<dbReference type="Pfam" id="PF00015">
    <property type="entry name" value="MCPsignal"/>
    <property type="match status" value="1"/>
</dbReference>
<evidence type="ECO:0000313" key="9">
    <source>
        <dbReference type="Proteomes" id="UP001208567"/>
    </source>
</evidence>
<gene>
    <name evidence="8" type="ORF">bsdE14_14620</name>
</gene>
<feature type="domain" description="Methyl-accepting transducer" evidence="6">
    <location>
        <begin position="277"/>
        <end position="541"/>
    </location>
</feature>
<evidence type="ECO:0000259" key="6">
    <source>
        <dbReference type="PROSITE" id="PS50111"/>
    </source>
</evidence>
<comment type="caution">
    <text evidence="8">The sequence shown here is derived from an EMBL/GenBank/DDBJ whole genome shotgun (WGS) entry which is preliminary data.</text>
</comment>
<keyword evidence="9" id="KW-1185">Reference proteome</keyword>
<dbReference type="EMBL" id="BRXR01000001">
    <property type="protein sequence ID" value="GLC30052.1"/>
    <property type="molecule type" value="Genomic_DNA"/>
</dbReference>
<name>A0ABQ5N4B3_9CLOT</name>
<dbReference type="InterPro" id="IPR029151">
    <property type="entry name" value="Sensor-like_sf"/>
</dbReference>
<keyword evidence="4" id="KW-0175">Coiled coil</keyword>
<protein>
    <submittedName>
        <fullName evidence="8">Methyl-accepting chemotaxis protein</fullName>
    </submittedName>
</protein>
<dbReference type="Gene3D" id="6.10.340.10">
    <property type="match status" value="1"/>
</dbReference>
<evidence type="ECO:0000256" key="4">
    <source>
        <dbReference type="SAM" id="Coils"/>
    </source>
</evidence>
<keyword evidence="5" id="KW-1133">Transmembrane helix</keyword>
<keyword evidence="5" id="KW-0812">Transmembrane</keyword>
<dbReference type="Proteomes" id="UP001208567">
    <property type="component" value="Unassembled WGS sequence"/>
</dbReference>
<comment type="similarity">
    <text evidence="2">Belongs to the methyl-accepting chemotaxis (MCP) protein family.</text>
</comment>
<dbReference type="InterPro" id="IPR004089">
    <property type="entry name" value="MCPsignal_dom"/>
</dbReference>
<evidence type="ECO:0000256" key="2">
    <source>
        <dbReference type="ARBA" id="ARBA00029447"/>
    </source>
</evidence>
<dbReference type="SMART" id="SM00283">
    <property type="entry name" value="MA"/>
    <property type="match status" value="1"/>
</dbReference>
<evidence type="ECO:0000256" key="5">
    <source>
        <dbReference type="SAM" id="Phobius"/>
    </source>
</evidence>
<dbReference type="RefSeq" id="WP_264849318.1">
    <property type="nucleotide sequence ID" value="NZ_BRXR01000001.1"/>
</dbReference>
<sequence length="563" mass="61004">MGKLGLKILKFVGFISVISMSLLIALNIFIFNSEFSKLQLDAKNSASQAISAIDGDKLEKVINNKSMDSNEYKDIQQALVKYKNDKDIKFIYTMSKADDKNAYYLVDGSLVNTEQPGKTYNLEDEMKTALEGQQVYTKKPVKDENGTFISGYAPIKNSSGKIIAFVGVDKDVTDFVRIKDRMFMAILMAGIIIVLLSTLGSYLFSRIMAFNVRKIQDALEKMAAGDLTTALSVTSKDEIQSIAEAINEFKLKLGDSIKIVKEDSSVVMESSQALSAVSEELAASSSNVAVAIENSVKGTNAQVQELESVNSALENFGNKIDEAANAIEDVSTKIDSINSKAKVSDEDLKVLDGAIKEIVTSFSNVSERIKSLGDQLSQINVITNIINSIADQTNLLALNAAIEAASAGEAGRGFSVVADEIRKLAEQSKTSSLSINKLVDAISNESNYVIKSSDSMNEKLNEQTEIITKSVDSFKDIMTDIEDALPKISRISQSIIVIDSEKEKIIKSAESVLNMAEEISAATDEISAATEELSGSSQEIAATSMSLTNKAQNMNAAVDQFKI</sequence>
<reference evidence="8 9" key="1">
    <citation type="journal article" date="2024" name="Int. J. Syst. Evol. Microbiol.">
        <title>Clostridium omnivorum sp. nov., isolated from anoxic soil under the treatment of reductive soil disinfestation.</title>
        <authorList>
            <person name="Ueki A."/>
            <person name="Tonouchi A."/>
            <person name="Kaku N."/>
            <person name="Honma S."/>
            <person name="Ueki K."/>
        </authorList>
    </citation>
    <scope>NUCLEOTIDE SEQUENCE [LARGE SCALE GENOMIC DNA]</scope>
    <source>
        <strain evidence="8 9">E14</strain>
    </source>
</reference>
<dbReference type="InterPro" id="IPR003660">
    <property type="entry name" value="HAMP_dom"/>
</dbReference>
<evidence type="ECO:0000313" key="8">
    <source>
        <dbReference type="EMBL" id="GLC30052.1"/>
    </source>
</evidence>
<dbReference type="SMART" id="SM00304">
    <property type="entry name" value="HAMP"/>
    <property type="match status" value="1"/>
</dbReference>